<accession>A0A7J7KJC1</accession>
<reference evidence="1" key="1">
    <citation type="submission" date="2020-06" db="EMBL/GenBank/DDBJ databases">
        <title>Draft genome of Bugula neritina, a colonial animal packing powerful symbionts and potential medicines.</title>
        <authorList>
            <person name="Rayko M."/>
        </authorList>
    </citation>
    <scope>NUCLEOTIDE SEQUENCE [LARGE SCALE GENOMIC DNA]</scope>
    <source>
        <strain evidence="1">Kwan_BN1</strain>
    </source>
</reference>
<keyword evidence="2" id="KW-1185">Reference proteome</keyword>
<dbReference type="AlphaFoldDB" id="A0A7J7KJC1"/>
<dbReference type="EMBL" id="VXIV02000429">
    <property type="protein sequence ID" value="KAF6038327.1"/>
    <property type="molecule type" value="Genomic_DNA"/>
</dbReference>
<evidence type="ECO:0000313" key="2">
    <source>
        <dbReference type="Proteomes" id="UP000593567"/>
    </source>
</evidence>
<name>A0A7J7KJC1_BUGNE</name>
<proteinExistence type="predicted"/>
<comment type="caution">
    <text evidence="1">The sequence shown here is derived from an EMBL/GenBank/DDBJ whole genome shotgun (WGS) entry which is preliminary data.</text>
</comment>
<organism evidence="1 2">
    <name type="scientific">Bugula neritina</name>
    <name type="common">Brown bryozoan</name>
    <name type="synonym">Sertularia neritina</name>
    <dbReference type="NCBI Taxonomy" id="10212"/>
    <lineage>
        <taxon>Eukaryota</taxon>
        <taxon>Metazoa</taxon>
        <taxon>Spiralia</taxon>
        <taxon>Lophotrochozoa</taxon>
        <taxon>Bryozoa</taxon>
        <taxon>Gymnolaemata</taxon>
        <taxon>Cheilostomatida</taxon>
        <taxon>Flustrina</taxon>
        <taxon>Buguloidea</taxon>
        <taxon>Bugulidae</taxon>
        <taxon>Bugula</taxon>
    </lineage>
</organism>
<sequence>MTIDDSKLNELARQLRRIEKNYLSSELTPTQKAKPGLVSYIKEKLIQPALQDYYADFAYMGSAYEFTSVPGSSDFDIQVFLKVPSTRQNRVKVSSATAIASGDPDWMRVRGGPENLLNDEGYFCPIKVQPSNTMNYI</sequence>
<gene>
    <name evidence="1" type="ORF">EB796_003364</name>
</gene>
<dbReference type="Proteomes" id="UP000593567">
    <property type="component" value="Unassembled WGS sequence"/>
</dbReference>
<protein>
    <submittedName>
        <fullName evidence="1">Uncharacterized protein</fullName>
    </submittedName>
</protein>
<evidence type="ECO:0000313" key="1">
    <source>
        <dbReference type="EMBL" id="KAF6038327.1"/>
    </source>
</evidence>
<dbReference type="OrthoDB" id="6055534at2759"/>